<dbReference type="GO" id="GO:0050660">
    <property type="term" value="F:flavin adenine dinucleotide binding"/>
    <property type="evidence" value="ECO:0007669"/>
    <property type="project" value="InterPro"/>
</dbReference>
<evidence type="ECO:0000256" key="1">
    <source>
        <dbReference type="ARBA" id="ARBA00010139"/>
    </source>
</evidence>
<dbReference type="EMBL" id="MWPZ01000010">
    <property type="protein sequence ID" value="TIC91112.1"/>
    <property type="molecule type" value="Genomic_DNA"/>
</dbReference>
<organism evidence="5 6">
    <name type="scientific">Colletotrichum higginsianum</name>
    <dbReference type="NCBI Taxonomy" id="80884"/>
    <lineage>
        <taxon>Eukaryota</taxon>
        <taxon>Fungi</taxon>
        <taxon>Dikarya</taxon>
        <taxon>Ascomycota</taxon>
        <taxon>Pezizomycotina</taxon>
        <taxon>Sordariomycetes</taxon>
        <taxon>Hypocreomycetidae</taxon>
        <taxon>Glomerellales</taxon>
        <taxon>Glomerellaceae</taxon>
        <taxon>Colletotrichum</taxon>
        <taxon>Colletotrichum destructivum species complex</taxon>
    </lineage>
</organism>
<dbReference type="PANTHER" id="PTHR42877:SF6">
    <property type="entry name" value="MONOOXYGENASE, PUTATIVE (AFU_ORTHOLOGUE AFUA_3G15050)-RELATED"/>
    <property type="match status" value="1"/>
</dbReference>
<dbReference type="SUPFAM" id="SSF51905">
    <property type="entry name" value="FAD/NAD(P)-binding domain"/>
    <property type="match status" value="3"/>
</dbReference>
<dbReference type="Pfam" id="PF00743">
    <property type="entry name" value="FMO-like"/>
    <property type="match status" value="1"/>
</dbReference>
<evidence type="ECO:0000313" key="6">
    <source>
        <dbReference type="Proteomes" id="UP000305883"/>
    </source>
</evidence>
<dbReference type="InterPro" id="IPR036188">
    <property type="entry name" value="FAD/NAD-bd_sf"/>
</dbReference>
<dbReference type="InterPro" id="IPR051209">
    <property type="entry name" value="FAD-bind_Monooxygenase_sf"/>
</dbReference>
<dbReference type="AlphaFoldDB" id="A0A4T0VGG9"/>
<reference evidence="5 6" key="1">
    <citation type="journal article" date="2019" name="Genome Biol. Evol.">
        <title>Genomic Plasticity Mediated by Transposable Elements in the Plant Pathogenic Fungus Colletotrichum higginsianum.</title>
        <authorList>
            <person name="Tsushima A."/>
            <person name="Gan P."/>
            <person name="Kumakura N."/>
            <person name="Narusaka M."/>
            <person name="Takano Y."/>
            <person name="Narusaka Y."/>
            <person name="Shirasu K."/>
        </authorList>
    </citation>
    <scope>NUCLEOTIDE SEQUENCE [LARGE SCALE GENOMIC DNA]</scope>
    <source>
        <strain evidence="5 6">MAFF305635-RFP</strain>
    </source>
</reference>
<accession>A0A4T0VGG9</accession>
<keyword evidence="3" id="KW-0274">FAD</keyword>
<dbReference type="GO" id="GO:0050661">
    <property type="term" value="F:NADP binding"/>
    <property type="evidence" value="ECO:0007669"/>
    <property type="project" value="InterPro"/>
</dbReference>
<dbReference type="OrthoDB" id="74360at2759"/>
<keyword evidence="5" id="KW-0503">Monooxygenase</keyword>
<evidence type="ECO:0000256" key="4">
    <source>
        <dbReference type="ARBA" id="ARBA00023002"/>
    </source>
</evidence>
<comment type="similarity">
    <text evidence="1">Belongs to the FAD-binding monooxygenase family.</text>
</comment>
<sequence>MESAAEQQKIPFKDRDGTRVVTTAAATVETLLDAELEQNKSKFVLPEVSLVDRHADEPRRLRVTVIGAGIAGIVAGALLPAKVPGIELTIFEKNADVGGVWFENVYPGVRCDVPAHVYQTSFAPNTQWSEEYAQGPELWDYWAGVARKYDVYKHLKVSHEVKDLQWDNGKSVWLVKVCNLQSGEVLIHEADFVLTAIGRFNDWRLPDYPGINEFKGHIRHTSNWDPTYDVSGKRVAVIGNGASGIQLVPHLQKKVARLDHYARSKTWIAESWGGESTKIERKLISKELRDSFQDTDVYLKYRKNLEQSHWRFFHGWLKDSDSNKEAREALLKHLKVRLAKRPELIESMIPGFSPHCRRLTPGPGYLEAIMEDNVDYIQNPIKRFTETGIETADGTHREVDAVFAATGANVDVLPPFGITAKGKSIAHLWSPDGEYGFPYSYLGFATPGFPNLGFIQGPNGAGRSGTVPHNVEVQVTYFAKILRKVGREGIKTMQPSKKAADDFVQYSDAFFKKTVMSECKSWYNTERPGSRIHGLWPGSAALVGLVVNDPRWEDWDYEYLSDTGNSLLGYFGNGCTKFETDPEHDVTSYLVDPASIDLRKLHEGWWNIP</sequence>
<keyword evidence="2" id="KW-0285">Flavoprotein</keyword>
<evidence type="ECO:0000256" key="2">
    <source>
        <dbReference type="ARBA" id="ARBA00022630"/>
    </source>
</evidence>
<dbReference type="InterPro" id="IPR020946">
    <property type="entry name" value="Flavin_mOase-like"/>
</dbReference>
<evidence type="ECO:0000313" key="5">
    <source>
        <dbReference type="EMBL" id="TIC91112.1"/>
    </source>
</evidence>
<evidence type="ECO:0000256" key="3">
    <source>
        <dbReference type="ARBA" id="ARBA00022827"/>
    </source>
</evidence>
<comment type="caution">
    <text evidence="5">The sequence shown here is derived from an EMBL/GenBank/DDBJ whole genome shotgun (WGS) entry which is preliminary data.</text>
</comment>
<keyword evidence="4" id="KW-0560">Oxidoreductase</keyword>
<dbReference type="Gene3D" id="3.50.50.60">
    <property type="entry name" value="FAD/NAD(P)-binding domain"/>
    <property type="match status" value="2"/>
</dbReference>
<gene>
    <name evidence="5" type="ORF">CH35J_011091</name>
</gene>
<dbReference type="PANTHER" id="PTHR42877">
    <property type="entry name" value="L-ORNITHINE N(5)-MONOOXYGENASE-RELATED"/>
    <property type="match status" value="1"/>
</dbReference>
<proteinExistence type="inferred from homology"/>
<protein>
    <submittedName>
        <fullName evidence="5">Putative sterigmatocystin biosynthesis monooxygenase stcW</fullName>
    </submittedName>
</protein>
<name>A0A4T0VGG9_9PEZI</name>
<dbReference type="GO" id="GO:0004499">
    <property type="term" value="F:N,N-dimethylaniline monooxygenase activity"/>
    <property type="evidence" value="ECO:0007669"/>
    <property type="project" value="InterPro"/>
</dbReference>
<dbReference type="Proteomes" id="UP000305883">
    <property type="component" value="Unassembled WGS sequence"/>
</dbReference>